<feature type="transmembrane region" description="Helical" evidence="10">
    <location>
        <begin position="347"/>
        <end position="369"/>
    </location>
</feature>
<feature type="transmembrane region" description="Helical" evidence="10">
    <location>
        <begin position="140"/>
        <end position="158"/>
    </location>
</feature>
<dbReference type="InterPro" id="IPR050189">
    <property type="entry name" value="MFS_Efflux_Transporters"/>
</dbReference>
<dbReference type="InterPro" id="IPR001958">
    <property type="entry name" value="Tet-R_TetA/multi-R_MdtG-like"/>
</dbReference>
<keyword evidence="8 10" id="KW-1133">Transmembrane helix</keyword>
<comment type="similarity">
    <text evidence="4">Belongs to the major facilitator superfamily. TCR/Tet family.</text>
</comment>
<comment type="similarity">
    <text evidence="3 10">Belongs to the major facilitator superfamily. Bcr/CmlA family.</text>
</comment>
<dbReference type="PROSITE" id="PS50850">
    <property type="entry name" value="MFS"/>
    <property type="match status" value="1"/>
</dbReference>
<dbReference type="EMBL" id="FOTQ01000008">
    <property type="protein sequence ID" value="SFM51736.1"/>
    <property type="molecule type" value="Genomic_DNA"/>
</dbReference>
<feature type="transmembrane region" description="Helical" evidence="10">
    <location>
        <begin position="217"/>
        <end position="236"/>
    </location>
</feature>
<evidence type="ECO:0000256" key="6">
    <source>
        <dbReference type="ARBA" id="ARBA00022475"/>
    </source>
</evidence>
<dbReference type="InterPro" id="IPR011701">
    <property type="entry name" value="MFS"/>
</dbReference>
<reference evidence="12 13" key="1">
    <citation type="submission" date="2016-10" db="EMBL/GenBank/DDBJ databases">
        <authorList>
            <person name="de Groot N.N."/>
        </authorList>
    </citation>
    <scope>NUCLEOTIDE SEQUENCE [LARGE SCALE GENOMIC DNA]</scope>
    <source>
        <strain evidence="12 13">DSM 15283</strain>
    </source>
</reference>
<dbReference type="GO" id="GO:1990961">
    <property type="term" value="P:xenobiotic detoxification by transmembrane export across the plasma membrane"/>
    <property type="evidence" value="ECO:0007669"/>
    <property type="project" value="InterPro"/>
</dbReference>
<feature type="transmembrane region" description="Helical" evidence="10">
    <location>
        <begin position="83"/>
        <end position="102"/>
    </location>
</feature>
<dbReference type="PANTHER" id="PTHR43124:SF3">
    <property type="entry name" value="CHLORAMPHENICOL EFFLUX PUMP RV0191"/>
    <property type="match status" value="1"/>
</dbReference>
<evidence type="ECO:0000256" key="8">
    <source>
        <dbReference type="ARBA" id="ARBA00022989"/>
    </source>
</evidence>
<feature type="transmembrane region" description="Helical" evidence="10">
    <location>
        <begin position="170"/>
        <end position="190"/>
    </location>
</feature>
<dbReference type="Gene3D" id="1.20.1720.10">
    <property type="entry name" value="Multidrug resistance protein D"/>
    <property type="match status" value="1"/>
</dbReference>
<dbReference type="RefSeq" id="WP_093095353.1">
    <property type="nucleotide sequence ID" value="NZ_FOTQ01000008.1"/>
</dbReference>
<dbReference type="PROSITE" id="PS00216">
    <property type="entry name" value="SUGAR_TRANSPORT_1"/>
    <property type="match status" value="1"/>
</dbReference>
<keyword evidence="10" id="KW-0997">Cell inner membrane</keyword>
<dbReference type="NCBIfam" id="TIGR00710">
    <property type="entry name" value="efflux_Bcr_CflA"/>
    <property type="match status" value="1"/>
</dbReference>
<evidence type="ECO:0000256" key="9">
    <source>
        <dbReference type="ARBA" id="ARBA00023136"/>
    </source>
</evidence>
<evidence type="ECO:0000313" key="13">
    <source>
        <dbReference type="Proteomes" id="UP000199144"/>
    </source>
</evidence>
<evidence type="ECO:0000259" key="11">
    <source>
        <dbReference type="PROSITE" id="PS50850"/>
    </source>
</evidence>
<dbReference type="CDD" id="cd17320">
    <property type="entry name" value="MFS_MdfA_MDR_like"/>
    <property type="match status" value="1"/>
</dbReference>
<evidence type="ECO:0000256" key="5">
    <source>
        <dbReference type="ARBA" id="ARBA00022448"/>
    </source>
</evidence>
<dbReference type="PANTHER" id="PTHR43124">
    <property type="entry name" value="PURINE EFFLUX PUMP PBUE"/>
    <property type="match status" value="1"/>
</dbReference>
<name>A0A1I4RI69_9RHOB</name>
<feature type="domain" description="Major facilitator superfamily (MFS) profile" evidence="11">
    <location>
        <begin position="17"/>
        <end position="400"/>
    </location>
</feature>
<evidence type="ECO:0000256" key="3">
    <source>
        <dbReference type="ARBA" id="ARBA00006236"/>
    </source>
</evidence>
<accession>A0A1I4RI69</accession>
<evidence type="ECO:0000256" key="7">
    <source>
        <dbReference type="ARBA" id="ARBA00022692"/>
    </source>
</evidence>
<sequence length="404" mass="42361">MSSKPRGQFLDRSTPPNIFTLILLAGISALSMNIFLPSLPSMTAHFDTEYSVMQLSVAVYLGVNAVLQILVGPISDKLGRRPVILGGMVLFLLATLGCIFAPNVTLFLTFRMMQAAVVVAMVLSRAVVRDMVPADEAASMIGYVTMGMTIVPMLGPVFGGLLDQAFGWQASFWLLFAVGLLILVLTWADLGETKQSSGLSLAKQFREYPELLTSPRFWGYSLASGLSSGAFFAYLGGAPFVATNIYGLSPALMGLYFGAPAVGYFIGNFLSGRYSVRFGINRMVVAGCAIAAAGIGVLILIVFGGAGSAELFFGMMTFVGLGNGLTIPNATSGALSVRPHLAGTASGLSGSIMIGGGAGLSALAGALLVPGSGPLPLLWIMFATSFAGFLTILAVIRRERRLHL</sequence>
<evidence type="ECO:0000256" key="1">
    <source>
        <dbReference type="ARBA" id="ARBA00003279"/>
    </source>
</evidence>
<dbReference type="InterPro" id="IPR020846">
    <property type="entry name" value="MFS_dom"/>
</dbReference>
<dbReference type="InterPro" id="IPR005829">
    <property type="entry name" value="Sugar_transporter_CS"/>
</dbReference>
<feature type="transmembrane region" description="Helical" evidence="10">
    <location>
        <begin position="51"/>
        <end position="71"/>
    </location>
</feature>
<keyword evidence="6" id="KW-1003">Cell membrane</keyword>
<comment type="function">
    <text evidence="1">Resistance to tetracycline by an active tetracycline efflux. This is an energy-dependent process that decreases the accumulation of the antibiotic in whole cells. This protein functions as a metal-tetracycline/H(+) antiporter.</text>
</comment>
<dbReference type="GO" id="GO:0005886">
    <property type="term" value="C:plasma membrane"/>
    <property type="evidence" value="ECO:0007669"/>
    <property type="project" value="UniProtKB-SubCell"/>
</dbReference>
<feature type="transmembrane region" description="Helical" evidence="10">
    <location>
        <begin position="312"/>
        <end position="335"/>
    </location>
</feature>
<evidence type="ECO:0000256" key="4">
    <source>
        <dbReference type="ARBA" id="ARBA00007520"/>
    </source>
</evidence>
<dbReference type="AlphaFoldDB" id="A0A1I4RI69"/>
<keyword evidence="7 10" id="KW-0812">Transmembrane</keyword>
<feature type="transmembrane region" description="Helical" evidence="10">
    <location>
        <begin position="108"/>
        <end position="128"/>
    </location>
</feature>
<feature type="transmembrane region" description="Helical" evidence="10">
    <location>
        <begin position="248"/>
        <end position="271"/>
    </location>
</feature>
<dbReference type="SUPFAM" id="SSF103473">
    <property type="entry name" value="MFS general substrate transporter"/>
    <property type="match status" value="1"/>
</dbReference>
<dbReference type="InterPro" id="IPR004812">
    <property type="entry name" value="Efflux_drug-R_Bcr/CmlA"/>
</dbReference>
<feature type="transmembrane region" description="Helical" evidence="10">
    <location>
        <begin position="21"/>
        <end position="39"/>
    </location>
</feature>
<evidence type="ECO:0000313" key="12">
    <source>
        <dbReference type="EMBL" id="SFM51736.1"/>
    </source>
</evidence>
<keyword evidence="13" id="KW-1185">Reference proteome</keyword>
<evidence type="ECO:0000256" key="10">
    <source>
        <dbReference type="RuleBase" id="RU365088"/>
    </source>
</evidence>
<feature type="transmembrane region" description="Helical" evidence="10">
    <location>
        <begin position="375"/>
        <end position="396"/>
    </location>
</feature>
<proteinExistence type="inferred from homology"/>
<comment type="subcellular location">
    <subcellularLocation>
        <location evidence="10">Cell inner membrane</location>
        <topology evidence="10">Multi-pass membrane protein</topology>
    </subcellularLocation>
    <subcellularLocation>
        <location evidence="2">Cell membrane</location>
        <topology evidence="2">Multi-pass membrane protein</topology>
    </subcellularLocation>
</comment>
<gene>
    <name evidence="12" type="ORF">SAMN04488042_10884</name>
</gene>
<dbReference type="Pfam" id="PF07690">
    <property type="entry name" value="MFS_1"/>
    <property type="match status" value="1"/>
</dbReference>
<dbReference type="GO" id="GO:0042910">
    <property type="term" value="F:xenobiotic transmembrane transporter activity"/>
    <property type="evidence" value="ECO:0007669"/>
    <property type="project" value="InterPro"/>
</dbReference>
<dbReference type="OrthoDB" id="9800416at2"/>
<feature type="transmembrane region" description="Helical" evidence="10">
    <location>
        <begin position="283"/>
        <end position="306"/>
    </location>
</feature>
<organism evidence="12 13">
    <name type="scientific">Shimia aestuarii</name>
    <dbReference type="NCBI Taxonomy" id="254406"/>
    <lineage>
        <taxon>Bacteria</taxon>
        <taxon>Pseudomonadati</taxon>
        <taxon>Pseudomonadota</taxon>
        <taxon>Alphaproteobacteria</taxon>
        <taxon>Rhodobacterales</taxon>
        <taxon>Roseobacteraceae</taxon>
    </lineage>
</organism>
<dbReference type="Proteomes" id="UP000199144">
    <property type="component" value="Unassembled WGS sequence"/>
</dbReference>
<keyword evidence="9 10" id="KW-0472">Membrane</keyword>
<protein>
    <recommendedName>
        <fullName evidence="10">Bcr/CflA family efflux transporter</fullName>
    </recommendedName>
</protein>
<dbReference type="InterPro" id="IPR036259">
    <property type="entry name" value="MFS_trans_sf"/>
</dbReference>
<evidence type="ECO:0000256" key="2">
    <source>
        <dbReference type="ARBA" id="ARBA00004651"/>
    </source>
</evidence>
<dbReference type="STRING" id="254406.SAMN04488042_10884"/>
<keyword evidence="5 10" id="KW-0813">Transport</keyword>
<dbReference type="PRINTS" id="PR01035">
    <property type="entry name" value="TCRTETA"/>
</dbReference>